<reference evidence="2 3" key="1">
    <citation type="submission" date="2017-02" db="EMBL/GenBank/DDBJ databases">
        <title>Acinetobacter sp. ANC 4945, whole genome shotgun sequencing project.</title>
        <authorList>
            <person name="Radolfova-Krizova L."/>
            <person name="Al Atrouni A."/>
            <person name="Nemec A."/>
        </authorList>
    </citation>
    <scope>NUCLEOTIDE SEQUENCE [LARGE SCALE GENOMIC DNA]</scope>
    <source>
        <strain evidence="2 3">ANC 4945</strain>
    </source>
</reference>
<dbReference type="GO" id="GO:0016787">
    <property type="term" value="F:hydrolase activity"/>
    <property type="evidence" value="ECO:0007669"/>
    <property type="project" value="UniProtKB-KW"/>
</dbReference>
<dbReference type="EMBL" id="MVKX01000005">
    <property type="protein sequence ID" value="OOV82707.1"/>
    <property type="molecule type" value="Genomic_DNA"/>
</dbReference>
<feature type="domain" description="AB hydrolase-1" evidence="1">
    <location>
        <begin position="7"/>
        <end position="256"/>
    </location>
</feature>
<evidence type="ECO:0000313" key="2">
    <source>
        <dbReference type="EMBL" id="OOV82707.1"/>
    </source>
</evidence>
<dbReference type="Pfam" id="PF12697">
    <property type="entry name" value="Abhydrolase_6"/>
    <property type="match status" value="1"/>
</dbReference>
<dbReference type="AlphaFoldDB" id="A0A1T1GZ38"/>
<comment type="caution">
    <text evidence="2">The sequence shown here is derived from an EMBL/GenBank/DDBJ whole genome shotgun (WGS) entry which is preliminary data.</text>
</comment>
<dbReference type="InterPro" id="IPR029058">
    <property type="entry name" value="AB_hydrolase_fold"/>
</dbReference>
<dbReference type="SUPFAM" id="SSF53474">
    <property type="entry name" value="alpha/beta-Hydrolases"/>
    <property type="match status" value="1"/>
</dbReference>
<sequence>MKPLIHFAHANGVPSQVYQKLFDLLSDEYDVIYVPLLGPDKRYPIDNHWKSLTQQVIDSIVRQANGRKVIGLGHSLGSVLTFQAALQRPELFEQVLMIDPPMIMGKESFALHIAKLLKLKVVDKMSPAGLSKRRRDHWDSRVQAAELLRPKGFYKDFDPDCYQAYIDHALMDDKLRGGVELTISRDDEVHIFRTNPSLWWLPQAQPQVPVQQLIAEQGPFLARHFPQMVEKKFAIPFKVVGGSHMFPLEKPVETVELIKQMLAVHTKHE</sequence>
<dbReference type="Proteomes" id="UP000191160">
    <property type="component" value="Unassembled WGS sequence"/>
</dbReference>
<dbReference type="InterPro" id="IPR000073">
    <property type="entry name" value="AB_hydrolase_1"/>
</dbReference>
<organism evidence="2 3">
    <name type="scientific">Acinetobacter amyesii</name>
    <dbReference type="NCBI Taxonomy" id="2942470"/>
    <lineage>
        <taxon>Bacteria</taxon>
        <taxon>Pseudomonadati</taxon>
        <taxon>Pseudomonadota</taxon>
        <taxon>Gammaproteobacteria</taxon>
        <taxon>Moraxellales</taxon>
        <taxon>Moraxellaceae</taxon>
        <taxon>Acinetobacter</taxon>
    </lineage>
</organism>
<name>A0A1T1GZ38_9GAMM</name>
<gene>
    <name evidence="2" type="ORF">B1202_09645</name>
</gene>
<protein>
    <submittedName>
        <fullName evidence="2">Alpha/beta hydrolase</fullName>
    </submittedName>
</protein>
<dbReference type="RefSeq" id="WP_078190384.1">
    <property type="nucleotide sequence ID" value="NZ_JAMCOZ010000003.1"/>
</dbReference>
<evidence type="ECO:0000259" key="1">
    <source>
        <dbReference type="Pfam" id="PF12697"/>
    </source>
</evidence>
<evidence type="ECO:0000313" key="3">
    <source>
        <dbReference type="Proteomes" id="UP000191160"/>
    </source>
</evidence>
<accession>A0A1T1GZ38</accession>
<dbReference type="Gene3D" id="3.40.50.1820">
    <property type="entry name" value="alpha/beta hydrolase"/>
    <property type="match status" value="1"/>
</dbReference>
<keyword evidence="2" id="KW-0378">Hydrolase</keyword>
<proteinExistence type="predicted"/>
<keyword evidence="3" id="KW-1185">Reference proteome</keyword>